<dbReference type="Gene3D" id="1.10.10.10">
    <property type="entry name" value="Winged helix-like DNA-binding domain superfamily/Winged helix DNA-binding domain"/>
    <property type="match status" value="1"/>
</dbReference>
<dbReference type="InterPro" id="IPR058699">
    <property type="entry name" value="RRM_LARP4/4B"/>
</dbReference>
<feature type="domain" description="HTH La-type RNA-binding" evidence="5">
    <location>
        <begin position="110"/>
        <end position="199"/>
    </location>
</feature>
<feature type="compositionally biased region" description="Polar residues" evidence="4">
    <location>
        <begin position="380"/>
        <end position="396"/>
    </location>
</feature>
<dbReference type="OrthoDB" id="340227at2759"/>
<dbReference type="PANTHER" id="PTHR22792">
    <property type="entry name" value="LUPUS LA PROTEIN-RELATED"/>
    <property type="match status" value="1"/>
</dbReference>
<keyword evidence="1" id="KW-0597">Phosphoprotein</keyword>
<dbReference type="InterPro" id="IPR006630">
    <property type="entry name" value="La_HTH"/>
</dbReference>
<dbReference type="PANTHER" id="PTHR22792:SF131">
    <property type="entry name" value="LA-RELATED PROTEIN LARP4B"/>
    <property type="match status" value="1"/>
</dbReference>
<organism evidence="6 7">
    <name type="scientific">Choanephora cucurbitarum</name>
    <dbReference type="NCBI Taxonomy" id="101091"/>
    <lineage>
        <taxon>Eukaryota</taxon>
        <taxon>Fungi</taxon>
        <taxon>Fungi incertae sedis</taxon>
        <taxon>Mucoromycota</taxon>
        <taxon>Mucoromycotina</taxon>
        <taxon>Mucoromycetes</taxon>
        <taxon>Mucorales</taxon>
        <taxon>Mucorineae</taxon>
        <taxon>Choanephoraceae</taxon>
        <taxon>Choanephoroideae</taxon>
        <taxon>Choanephora</taxon>
    </lineage>
</organism>
<feature type="compositionally biased region" description="Basic and acidic residues" evidence="4">
    <location>
        <begin position="403"/>
        <end position="414"/>
    </location>
</feature>
<name>A0A1C7N5Y4_9FUNG</name>
<evidence type="ECO:0000313" key="6">
    <source>
        <dbReference type="EMBL" id="OBZ84555.1"/>
    </source>
</evidence>
<feature type="compositionally biased region" description="Basic and acidic residues" evidence="4">
    <location>
        <begin position="471"/>
        <end position="480"/>
    </location>
</feature>
<proteinExistence type="predicted"/>
<feature type="compositionally biased region" description="Polar residues" evidence="4">
    <location>
        <begin position="490"/>
        <end position="517"/>
    </location>
</feature>
<evidence type="ECO:0000256" key="1">
    <source>
        <dbReference type="ARBA" id="ARBA00022553"/>
    </source>
</evidence>
<feature type="compositionally biased region" description="Basic residues" evidence="4">
    <location>
        <begin position="25"/>
        <end position="37"/>
    </location>
</feature>
<evidence type="ECO:0000313" key="7">
    <source>
        <dbReference type="Proteomes" id="UP000093000"/>
    </source>
</evidence>
<dbReference type="GO" id="GO:0045727">
    <property type="term" value="P:positive regulation of translation"/>
    <property type="evidence" value="ECO:0007669"/>
    <property type="project" value="TreeGrafter"/>
</dbReference>
<dbReference type="InParanoid" id="A0A1C7N5Y4"/>
<accession>A0A1C7N5Y4</accession>
<dbReference type="GO" id="GO:0005829">
    <property type="term" value="C:cytosol"/>
    <property type="evidence" value="ECO:0007669"/>
    <property type="project" value="TreeGrafter"/>
</dbReference>
<feature type="compositionally biased region" description="Basic and acidic residues" evidence="4">
    <location>
        <begin position="435"/>
        <end position="444"/>
    </location>
</feature>
<evidence type="ECO:0000256" key="4">
    <source>
        <dbReference type="SAM" id="MobiDB-lite"/>
    </source>
</evidence>
<dbReference type="EMBL" id="LUGH01000497">
    <property type="protein sequence ID" value="OBZ84555.1"/>
    <property type="molecule type" value="Genomic_DNA"/>
</dbReference>
<keyword evidence="2 3" id="KW-0694">RNA-binding</keyword>
<dbReference type="AlphaFoldDB" id="A0A1C7N5Y4"/>
<dbReference type="GO" id="GO:0003730">
    <property type="term" value="F:mRNA 3'-UTR binding"/>
    <property type="evidence" value="ECO:0007669"/>
    <property type="project" value="TreeGrafter"/>
</dbReference>
<dbReference type="Pfam" id="PF05383">
    <property type="entry name" value="La"/>
    <property type="match status" value="1"/>
</dbReference>
<feature type="region of interest" description="Disordered" evidence="4">
    <location>
        <begin position="1"/>
        <end position="42"/>
    </location>
</feature>
<dbReference type="InterPro" id="IPR045180">
    <property type="entry name" value="La_dom_prot"/>
</dbReference>
<dbReference type="SMART" id="SM00715">
    <property type="entry name" value="LA"/>
    <property type="match status" value="1"/>
</dbReference>
<dbReference type="Pfam" id="PF26088">
    <property type="entry name" value="RRM_LARP4"/>
    <property type="match status" value="1"/>
</dbReference>
<keyword evidence="7" id="KW-1185">Reference proteome</keyword>
<dbReference type="GO" id="GO:0010494">
    <property type="term" value="C:cytoplasmic stress granule"/>
    <property type="evidence" value="ECO:0007669"/>
    <property type="project" value="TreeGrafter"/>
</dbReference>
<feature type="region of interest" description="Disordered" evidence="4">
    <location>
        <begin position="319"/>
        <end position="529"/>
    </location>
</feature>
<dbReference type="PROSITE" id="PS50961">
    <property type="entry name" value="HTH_LA"/>
    <property type="match status" value="1"/>
</dbReference>
<reference evidence="6 7" key="1">
    <citation type="submission" date="2016-03" db="EMBL/GenBank/DDBJ databases">
        <title>Choanephora cucurbitarum.</title>
        <authorList>
            <person name="Min B."/>
            <person name="Park H."/>
            <person name="Park J.-H."/>
            <person name="Shin H.-D."/>
            <person name="Choi I.-G."/>
        </authorList>
    </citation>
    <scope>NUCLEOTIDE SEQUENCE [LARGE SCALE GENOMIC DNA]</scope>
    <source>
        <strain evidence="6 7">KUS-F28377</strain>
    </source>
</reference>
<dbReference type="InterPro" id="IPR036390">
    <property type="entry name" value="WH_DNA-bd_sf"/>
</dbReference>
<protein>
    <recommendedName>
        <fullName evidence="5">HTH La-type RNA-binding domain-containing protein</fullName>
    </recommendedName>
</protein>
<comment type="caution">
    <text evidence="6">The sequence shown here is derived from an EMBL/GenBank/DDBJ whole genome shotgun (WGS) entry which is preliminary data.</text>
</comment>
<dbReference type="Proteomes" id="UP000093000">
    <property type="component" value="Unassembled WGS sequence"/>
</dbReference>
<evidence type="ECO:0000259" key="5">
    <source>
        <dbReference type="PROSITE" id="PS50961"/>
    </source>
</evidence>
<sequence length="529" mass="61176">MMTISDNLELEPQQPLVNEEQEATRKKKPYKSTRYKRGGGVTNYRSTNYPTRYYNEALSAYPLNYMYYPSMSFPVIFDHNSNTQNDEDLEIIMHDESSLNTPTEPMVPITKPIENKTVDLKSQLEYYFSRQNLVNDAWLVSQMDAELYVPISLVANFKRVREWTTDIELITKTLRESSEVTVDETGTKVKPNISVQRKTVILRDVPECTEEEIQQLLQDLKAPPTQSIKKDIGNMWYFTFENEEDALKLLLSVRGKSFKDQAIAARMKSEPALRVQTRPQPSVQENVKIPEMYPSSPPYGGYYYQPSLPTVYSNHPQYHTYTSYRPAGKTPFHNQPTRQQRQNHSHHYYTQKENSNVLRNAGGTPGASSTSIKHTHQQDDISSSLQRTSFRSNHTSKQYHSRQKPEESEEEKVSNKSPTHQSNQKNNRQHQRSTKTKETEGNKNEHKKKPTHGSRHHNNRNHGYRGGNRKNRNEAQEFKPAHFPPLQGPEEQTVSNLSEKSDQINSDNSATKSNHSMSYADMLKKKEVE</sequence>
<feature type="compositionally biased region" description="Basic residues" evidence="4">
    <location>
        <begin position="445"/>
        <end position="470"/>
    </location>
</feature>
<dbReference type="InterPro" id="IPR036388">
    <property type="entry name" value="WH-like_DNA-bd_sf"/>
</dbReference>
<gene>
    <name evidence="6" type="ORF">A0J61_07395</name>
</gene>
<dbReference type="SUPFAM" id="SSF46785">
    <property type="entry name" value="Winged helix' DNA-binding domain"/>
    <property type="match status" value="1"/>
</dbReference>
<evidence type="ECO:0000256" key="3">
    <source>
        <dbReference type="PROSITE-ProRule" id="PRU00332"/>
    </source>
</evidence>
<dbReference type="STRING" id="101091.A0A1C7N5Y4"/>
<evidence type="ECO:0000256" key="2">
    <source>
        <dbReference type="ARBA" id="ARBA00022884"/>
    </source>
</evidence>